<name>A0ABR0SHD8_9HYPO</name>
<organism evidence="1 2">
    <name type="scientific">Cladobotryum mycophilum</name>
    <dbReference type="NCBI Taxonomy" id="491253"/>
    <lineage>
        <taxon>Eukaryota</taxon>
        <taxon>Fungi</taxon>
        <taxon>Dikarya</taxon>
        <taxon>Ascomycota</taxon>
        <taxon>Pezizomycotina</taxon>
        <taxon>Sordariomycetes</taxon>
        <taxon>Hypocreomycetidae</taxon>
        <taxon>Hypocreales</taxon>
        <taxon>Hypocreaceae</taxon>
        <taxon>Cladobotryum</taxon>
    </lineage>
</organism>
<gene>
    <name evidence="1" type="ORF">PT974_09839</name>
</gene>
<dbReference type="PANTHER" id="PTHR40619:SF3">
    <property type="entry name" value="FUNGAL STAND N-TERMINAL GOODBYE DOMAIN-CONTAINING PROTEIN"/>
    <property type="match status" value="1"/>
</dbReference>
<dbReference type="PANTHER" id="PTHR40619">
    <property type="entry name" value="FUNGAL STAND N-TERMINAL GOODBYE DOMAIN-CONTAINING PROTEIN"/>
    <property type="match status" value="1"/>
</dbReference>
<accession>A0ABR0SHD8</accession>
<comment type="caution">
    <text evidence="1">The sequence shown here is derived from an EMBL/GenBank/DDBJ whole genome shotgun (WGS) entry which is preliminary data.</text>
</comment>
<protein>
    <submittedName>
        <fullName evidence="1">Uncharacterized protein</fullName>
    </submittedName>
</protein>
<dbReference type="Proteomes" id="UP001338125">
    <property type="component" value="Unassembled WGS sequence"/>
</dbReference>
<keyword evidence="2" id="KW-1185">Reference proteome</keyword>
<proteinExistence type="predicted"/>
<sequence length="617" mass="70138">MANNMLSSKGHTTAYKMENVQHRIENNDAEYDPAWAWKQAMKKYTTPPASASLETRKHTFVRFMNSFLLGYKEKDVKAVRFDGSMTWADVQKEATAAFDEYTRQGKSWRHPFRSTGRAFGSVACRIEFLFQLIPSGDYFGVLCAGLTLVYNAARRKREIRGMIIRTLDSLSELIEGSKSFIQMYTWNDELKQRTEDLYIAILEAVEGITEWLKQSPLGKALKSFVTQSDYGTKLEEKLSRNIEDKAALFSAVIAQCLHAAVNTTHHNVLTLGKRVEHIDGGISSVNERLNEVGSDVNHGLSTVHQGLERLRLHERERKQAEFIQQLNMNMFNIGNLLMYQQAPLTVTILQLLALLSLEHLNPSDNYLEQKLERIRAEHDFVIFHGRQLNPQHQAAVTFVMQNPLFQEWFKSMASQTLVVHGMDSNFNPAEMVSPFSYMCAMLAQTTGRHNHLHPLAYFCRLHLDTRDAAQGPNGMIRSLATQVLLALASMHQNPGLSFIGYAEIQAIQAQDLPSLCRLFEELLKRVWVGIIFCMLDETPWFESDTYVSGMHAVMQFLNSLVEAVERSQSGLVFKLIITNPLTSQYCQNWFPNRVEIFAPASGLLEGQGFNTLSMFLS</sequence>
<evidence type="ECO:0000313" key="2">
    <source>
        <dbReference type="Proteomes" id="UP001338125"/>
    </source>
</evidence>
<evidence type="ECO:0000313" key="1">
    <source>
        <dbReference type="EMBL" id="KAK5991555.1"/>
    </source>
</evidence>
<dbReference type="EMBL" id="JAVFKD010000014">
    <property type="protein sequence ID" value="KAK5991555.1"/>
    <property type="molecule type" value="Genomic_DNA"/>
</dbReference>
<reference evidence="1 2" key="1">
    <citation type="submission" date="2024-01" db="EMBL/GenBank/DDBJ databases">
        <title>Complete genome of Cladobotryum mycophilum ATHUM6906.</title>
        <authorList>
            <person name="Christinaki A.C."/>
            <person name="Myridakis A.I."/>
            <person name="Kouvelis V.N."/>
        </authorList>
    </citation>
    <scope>NUCLEOTIDE SEQUENCE [LARGE SCALE GENOMIC DNA]</scope>
    <source>
        <strain evidence="1 2">ATHUM6906</strain>
    </source>
</reference>